<accession>K0TB63</accession>
<evidence type="ECO:0000313" key="3">
    <source>
        <dbReference type="Proteomes" id="UP000266841"/>
    </source>
</evidence>
<reference evidence="2 3" key="1">
    <citation type="journal article" date="2012" name="Genome Biol.">
        <title>Genome and low-iron response of an oceanic diatom adapted to chronic iron limitation.</title>
        <authorList>
            <person name="Lommer M."/>
            <person name="Specht M."/>
            <person name="Roy A.S."/>
            <person name="Kraemer L."/>
            <person name="Andreson R."/>
            <person name="Gutowska M.A."/>
            <person name="Wolf J."/>
            <person name="Bergner S.V."/>
            <person name="Schilhabel M.B."/>
            <person name="Klostermeier U.C."/>
            <person name="Beiko R.G."/>
            <person name="Rosenstiel P."/>
            <person name="Hippler M."/>
            <person name="Laroche J."/>
        </authorList>
    </citation>
    <scope>NUCLEOTIDE SEQUENCE [LARGE SCALE GENOMIC DNA]</scope>
    <source>
        <strain evidence="2 3">CCMP1005</strain>
    </source>
</reference>
<name>K0TB63_THAOC</name>
<evidence type="ECO:0000256" key="1">
    <source>
        <dbReference type="SAM" id="MobiDB-lite"/>
    </source>
</evidence>
<protein>
    <submittedName>
        <fullName evidence="2">Uncharacterized protein</fullName>
    </submittedName>
</protein>
<organism evidence="2 3">
    <name type="scientific">Thalassiosira oceanica</name>
    <name type="common">Marine diatom</name>
    <dbReference type="NCBI Taxonomy" id="159749"/>
    <lineage>
        <taxon>Eukaryota</taxon>
        <taxon>Sar</taxon>
        <taxon>Stramenopiles</taxon>
        <taxon>Ochrophyta</taxon>
        <taxon>Bacillariophyta</taxon>
        <taxon>Coscinodiscophyceae</taxon>
        <taxon>Thalassiosirophycidae</taxon>
        <taxon>Thalassiosirales</taxon>
        <taxon>Thalassiosiraceae</taxon>
        <taxon>Thalassiosira</taxon>
    </lineage>
</organism>
<gene>
    <name evidence="2" type="ORF">THAOC_02241</name>
</gene>
<dbReference type="AlphaFoldDB" id="K0TB63"/>
<feature type="region of interest" description="Disordered" evidence="1">
    <location>
        <begin position="22"/>
        <end position="73"/>
    </location>
</feature>
<sequence length="116" mass="12080">PGAAAPVDDLVAQALSHAQNRFGSGLSASGKSRNGPASFHGSNPQAHSYESKKGAASFHAQPSNGDSGGASAFRSGAMANQKANFKSEYSAWNKSVMSMYSEETEEPESMGDQYDC</sequence>
<comment type="caution">
    <text evidence="2">The sequence shown here is derived from an EMBL/GenBank/DDBJ whole genome shotgun (WGS) entry which is preliminary data.</text>
</comment>
<keyword evidence="3" id="KW-1185">Reference proteome</keyword>
<proteinExistence type="predicted"/>
<feature type="non-terminal residue" evidence="2">
    <location>
        <position position="1"/>
    </location>
</feature>
<evidence type="ECO:0000313" key="2">
    <source>
        <dbReference type="EMBL" id="EJK76023.1"/>
    </source>
</evidence>
<feature type="compositionally biased region" description="Polar residues" evidence="1">
    <location>
        <begin position="22"/>
        <end position="32"/>
    </location>
</feature>
<dbReference type="Proteomes" id="UP000266841">
    <property type="component" value="Unassembled WGS sequence"/>
</dbReference>
<dbReference type="EMBL" id="AGNL01002591">
    <property type="protein sequence ID" value="EJK76023.1"/>
    <property type="molecule type" value="Genomic_DNA"/>
</dbReference>